<comment type="caution">
    <text evidence="2">The sequence shown here is derived from an EMBL/GenBank/DDBJ whole genome shotgun (WGS) entry which is preliminary data.</text>
</comment>
<keyword evidence="1" id="KW-1133">Transmembrane helix</keyword>
<dbReference type="RefSeq" id="WP_259546677.1">
    <property type="nucleotide sequence ID" value="NZ_BAABHW010000001.1"/>
</dbReference>
<keyword evidence="3" id="KW-1185">Reference proteome</keyword>
<protein>
    <submittedName>
        <fullName evidence="2">Uncharacterized protein</fullName>
    </submittedName>
</protein>
<organism evidence="2 3">
    <name type="scientific">[Roseibacterium] beibuensis</name>
    <dbReference type="NCBI Taxonomy" id="1193142"/>
    <lineage>
        <taxon>Bacteria</taxon>
        <taxon>Pseudomonadati</taxon>
        <taxon>Pseudomonadota</taxon>
        <taxon>Alphaproteobacteria</taxon>
        <taxon>Rhodobacterales</taxon>
        <taxon>Roseobacteraceae</taxon>
        <taxon>Roseicyclus</taxon>
    </lineage>
</organism>
<name>A0ABP9L024_9RHOB</name>
<gene>
    <name evidence="2" type="ORF">GCM10023209_06690</name>
</gene>
<dbReference type="Proteomes" id="UP001499910">
    <property type="component" value="Unassembled WGS sequence"/>
</dbReference>
<evidence type="ECO:0000256" key="1">
    <source>
        <dbReference type="SAM" id="Phobius"/>
    </source>
</evidence>
<accession>A0ABP9L024</accession>
<sequence>MTTGAAILSTSFGLSGLILGTFLSSGRLGQALGVLLPMPVGLAIGAVSGWARSREGRG</sequence>
<evidence type="ECO:0000313" key="2">
    <source>
        <dbReference type="EMBL" id="GAA5067245.1"/>
    </source>
</evidence>
<keyword evidence="1" id="KW-0472">Membrane</keyword>
<dbReference type="EMBL" id="BAABHW010000001">
    <property type="protein sequence ID" value="GAA5067245.1"/>
    <property type="molecule type" value="Genomic_DNA"/>
</dbReference>
<keyword evidence="1" id="KW-0812">Transmembrane</keyword>
<proteinExistence type="predicted"/>
<feature type="transmembrane region" description="Helical" evidence="1">
    <location>
        <begin position="30"/>
        <end position="51"/>
    </location>
</feature>
<evidence type="ECO:0000313" key="3">
    <source>
        <dbReference type="Proteomes" id="UP001499910"/>
    </source>
</evidence>
<reference evidence="3" key="1">
    <citation type="journal article" date="2019" name="Int. J. Syst. Evol. Microbiol.">
        <title>The Global Catalogue of Microorganisms (GCM) 10K type strain sequencing project: providing services to taxonomists for standard genome sequencing and annotation.</title>
        <authorList>
            <consortium name="The Broad Institute Genomics Platform"/>
            <consortium name="The Broad Institute Genome Sequencing Center for Infectious Disease"/>
            <person name="Wu L."/>
            <person name="Ma J."/>
        </authorList>
    </citation>
    <scope>NUCLEOTIDE SEQUENCE [LARGE SCALE GENOMIC DNA]</scope>
    <source>
        <strain evidence="3">JCM 18015</strain>
    </source>
</reference>